<sequence>MSAAAERAALARIGASLAELAGERGERRARALIERGPAPVAASFADLARAPDWLQRPRPALMRLAVRAALVAMAPAIAASIDGDWLRELARRAGDSALDAAIALAPDVPGGGVAAVAGDAIDALGFDLMRAAVPGVLHRYLEWAPSAVRRCDAALARFAVAAAAREGTA</sequence>
<dbReference type="RefSeq" id="WP_066488639.1">
    <property type="nucleotide sequence ID" value="NZ_NWVD01000002.1"/>
</dbReference>
<reference evidence="1 2" key="1">
    <citation type="submission" date="2017-09" db="EMBL/GenBank/DDBJ databases">
        <title>Sphingomonas ginsenosidimutans KACC 14949, whole genome shotgun sequence.</title>
        <authorList>
            <person name="Feng G."/>
            <person name="Zhu H."/>
        </authorList>
    </citation>
    <scope>NUCLEOTIDE SEQUENCE [LARGE SCALE GENOMIC DNA]</scope>
    <source>
        <strain evidence="1 2">KACC 14949</strain>
    </source>
</reference>
<protein>
    <submittedName>
        <fullName evidence="1">Uncharacterized protein</fullName>
    </submittedName>
</protein>
<dbReference type="AlphaFoldDB" id="A0A2A4I0L1"/>
<evidence type="ECO:0000313" key="2">
    <source>
        <dbReference type="Proteomes" id="UP000218784"/>
    </source>
</evidence>
<proteinExistence type="predicted"/>
<dbReference type="Proteomes" id="UP000218784">
    <property type="component" value="Unassembled WGS sequence"/>
</dbReference>
<name>A0A2A4I0L1_9SPHN</name>
<organism evidence="1 2">
    <name type="scientific">Sphingomonas ginsenosidimutans</name>
    <dbReference type="NCBI Taxonomy" id="862134"/>
    <lineage>
        <taxon>Bacteria</taxon>
        <taxon>Pseudomonadati</taxon>
        <taxon>Pseudomonadota</taxon>
        <taxon>Alphaproteobacteria</taxon>
        <taxon>Sphingomonadales</taxon>
        <taxon>Sphingomonadaceae</taxon>
        <taxon>Sphingomonas</taxon>
    </lineage>
</organism>
<gene>
    <name evidence="1" type="ORF">COA17_06145</name>
</gene>
<keyword evidence="2" id="KW-1185">Reference proteome</keyword>
<comment type="caution">
    <text evidence="1">The sequence shown here is derived from an EMBL/GenBank/DDBJ whole genome shotgun (WGS) entry which is preliminary data.</text>
</comment>
<accession>A0A2A4I0L1</accession>
<evidence type="ECO:0000313" key="1">
    <source>
        <dbReference type="EMBL" id="PCG09465.1"/>
    </source>
</evidence>
<dbReference type="EMBL" id="NWVD01000002">
    <property type="protein sequence ID" value="PCG09465.1"/>
    <property type="molecule type" value="Genomic_DNA"/>
</dbReference>